<keyword evidence="3" id="KW-1185">Reference proteome</keyword>
<sequence length="120" mass="13871">MALVFQVDPRQVLYSQCCVKPFFKDGKTVEDTITGLVNGTLSPEDIPLMRVCILPDGTMHSLDNRRLYAFREAIYRGSTFRTVTVEMSNNLNSLRWKMKNSSSENWSQVVVKYDCRPYHN</sequence>
<reference evidence="1 3" key="1">
    <citation type="submission" date="2017-11" db="EMBL/GenBank/DDBJ databases">
        <title>The genome of Rhizophagus clarus HR1 reveals common genetic basis of auxotrophy among arbuscular mycorrhizal fungi.</title>
        <authorList>
            <person name="Kobayashi Y."/>
        </authorList>
    </citation>
    <scope>NUCLEOTIDE SEQUENCE [LARGE SCALE GENOMIC DNA]</scope>
    <source>
        <strain evidence="1 3">HR1</strain>
    </source>
</reference>
<protein>
    <submittedName>
        <fullName evidence="2">RHS repeat-associated core domain-containing protein</fullName>
    </submittedName>
</protein>
<name>A0A2Z6R8Z1_9GLOM</name>
<organism evidence="1 3">
    <name type="scientific">Rhizophagus clarus</name>
    <dbReference type="NCBI Taxonomy" id="94130"/>
    <lineage>
        <taxon>Eukaryota</taxon>
        <taxon>Fungi</taxon>
        <taxon>Fungi incertae sedis</taxon>
        <taxon>Mucoromycota</taxon>
        <taxon>Glomeromycotina</taxon>
        <taxon>Glomeromycetes</taxon>
        <taxon>Glomerales</taxon>
        <taxon>Glomeraceae</taxon>
        <taxon>Rhizophagus</taxon>
    </lineage>
</organism>
<dbReference type="EMBL" id="BLAL01000028">
    <property type="protein sequence ID" value="GES77088.1"/>
    <property type="molecule type" value="Genomic_DNA"/>
</dbReference>
<proteinExistence type="predicted"/>
<reference evidence="2" key="2">
    <citation type="submission" date="2019-10" db="EMBL/GenBank/DDBJ databases">
        <title>Conservation and host-specific expression of non-tandemly repeated heterogenous ribosome RNA gene in arbuscular mycorrhizal fungi.</title>
        <authorList>
            <person name="Maeda T."/>
            <person name="Kobayashi Y."/>
            <person name="Nakagawa T."/>
            <person name="Ezawa T."/>
            <person name="Yamaguchi K."/>
            <person name="Bino T."/>
            <person name="Nishimoto Y."/>
            <person name="Shigenobu S."/>
            <person name="Kawaguchi M."/>
        </authorList>
    </citation>
    <scope>NUCLEOTIDE SEQUENCE</scope>
    <source>
        <strain evidence="2">HR1</strain>
    </source>
</reference>
<accession>A0A2Z6R8Z1</accession>
<dbReference type="STRING" id="94130.A0A2Z6R8Z1"/>
<gene>
    <name evidence="2" type="ORF">RCL2_000447400</name>
    <name evidence="1" type="ORF">RclHR1_03300005</name>
</gene>
<evidence type="ECO:0000313" key="2">
    <source>
        <dbReference type="EMBL" id="GES77088.1"/>
    </source>
</evidence>
<evidence type="ECO:0000313" key="3">
    <source>
        <dbReference type="Proteomes" id="UP000247702"/>
    </source>
</evidence>
<evidence type="ECO:0000313" key="1">
    <source>
        <dbReference type="EMBL" id="GBB98725.1"/>
    </source>
</evidence>
<dbReference type="OrthoDB" id="415230at2759"/>
<dbReference type="EMBL" id="BEXD01002558">
    <property type="protein sequence ID" value="GBB98725.1"/>
    <property type="molecule type" value="Genomic_DNA"/>
</dbReference>
<comment type="caution">
    <text evidence="1">The sequence shown here is derived from an EMBL/GenBank/DDBJ whole genome shotgun (WGS) entry which is preliminary data.</text>
</comment>
<dbReference type="AlphaFoldDB" id="A0A2Z6R8Z1"/>
<dbReference type="Proteomes" id="UP000247702">
    <property type="component" value="Unassembled WGS sequence"/>
</dbReference>
<dbReference type="Proteomes" id="UP000615446">
    <property type="component" value="Unassembled WGS sequence"/>
</dbReference>